<gene>
    <name evidence="7" type="ORF">SO694_00053160</name>
</gene>
<keyword evidence="1" id="KW-0479">Metal-binding</keyword>
<evidence type="ECO:0000313" key="8">
    <source>
        <dbReference type="Proteomes" id="UP001363151"/>
    </source>
</evidence>
<dbReference type="Pfam" id="PF01753">
    <property type="entry name" value="zf-MYND"/>
    <property type="match status" value="1"/>
</dbReference>
<comment type="caution">
    <text evidence="7">The sequence shown here is derived from an EMBL/GenBank/DDBJ whole genome shotgun (WGS) entry which is preliminary data.</text>
</comment>
<protein>
    <recommendedName>
        <fullName evidence="6">MYND-type domain-containing protein</fullName>
    </recommendedName>
</protein>
<sequence>MPQDPPCAACGIAGASLRCGRCKGVKYCTPFCQKRHWPAHKRRCKVGGAVLDFGDGPGAAPRPSTTFRGGEAARRVGARRGSGRRGVDVPLVAARRRRAALRRARAAARGRRAREIRGGRCVAADGAGARRLARGRRDARSGPRRAGELRQCGLTYLRLAGDRLDLDALGDVALRDDLAAALEALHAAPAAPATATAFRRQRRRSSARTRWAELSHVALLGDDDAGDGGDDAFAGGPFASHLPGARAPDAVRAVVWECWGETLRVLDVSAKLRAGDAAFLARLLPRLEDLSLNARCPATSGRRRRRARSRADNARASRRSLSRHAAGPTFAGLQRLADELPLLTTLFLYAASAGVGPGWAFTLRAPCPRLEIPASHSFLVDASSLEAPTRPPPYSPS</sequence>
<feature type="region of interest" description="Disordered" evidence="5">
    <location>
        <begin position="55"/>
        <end position="80"/>
    </location>
</feature>
<dbReference type="PROSITE" id="PS01360">
    <property type="entry name" value="ZF_MYND_1"/>
    <property type="match status" value="1"/>
</dbReference>
<dbReference type="EMBL" id="JBBJCI010000206">
    <property type="protein sequence ID" value="KAK7241093.1"/>
    <property type="molecule type" value="Genomic_DNA"/>
</dbReference>
<evidence type="ECO:0000256" key="1">
    <source>
        <dbReference type="ARBA" id="ARBA00022723"/>
    </source>
</evidence>
<accession>A0ABR1FY32</accession>
<evidence type="ECO:0000256" key="2">
    <source>
        <dbReference type="ARBA" id="ARBA00022771"/>
    </source>
</evidence>
<evidence type="ECO:0000256" key="3">
    <source>
        <dbReference type="ARBA" id="ARBA00022833"/>
    </source>
</evidence>
<organism evidence="7 8">
    <name type="scientific">Aureococcus anophagefferens</name>
    <name type="common">Harmful bloom alga</name>
    <dbReference type="NCBI Taxonomy" id="44056"/>
    <lineage>
        <taxon>Eukaryota</taxon>
        <taxon>Sar</taxon>
        <taxon>Stramenopiles</taxon>
        <taxon>Ochrophyta</taxon>
        <taxon>Pelagophyceae</taxon>
        <taxon>Pelagomonadales</taxon>
        <taxon>Pelagomonadaceae</taxon>
        <taxon>Aureococcus</taxon>
    </lineage>
</organism>
<dbReference type="InterPro" id="IPR002893">
    <property type="entry name" value="Znf_MYND"/>
</dbReference>
<feature type="region of interest" description="Disordered" evidence="5">
    <location>
        <begin position="298"/>
        <end position="323"/>
    </location>
</feature>
<evidence type="ECO:0000256" key="4">
    <source>
        <dbReference type="PROSITE-ProRule" id="PRU00134"/>
    </source>
</evidence>
<dbReference type="PROSITE" id="PS50865">
    <property type="entry name" value="ZF_MYND_2"/>
    <property type="match status" value="1"/>
</dbReference>
<dbReference type="SUPFAM" id="SSF144232">
    <property type="entry name" value="HIT/MYND zinc finger-like"/>
    <property type="match status" value="1"/>
</dbReference>
<keyword evidence="8" id="KW-1185">Reference proteome</keyword>
<proteinExistence type="predicted"/>
<evidence type="ECO:0000259" key="6">
    <source>
        <dbReference type="PROSITE" id="PS50865"/>
    </source>
</evidence>
<evidence type="ECO:0000256" key="5">
    <source>
        <dbReference type="SAM" id="MobiDB-lite"/>
    </source>
</evidence>
<feature type="domain" description="MYND-type" evidence="6">
    <location>
        <begin position="7"/>
        <end position="44"/>
    </location>
</feature>
<reference evidence="7 8" key="1">
    <citation type="submission" date="2024-03" db="EMBL/GenBank/DDBJ databases">
        <title>Aureococcus anophagefferens CCMP1851 and Kratosvirus quantuckense: Draft genome of a second virus-susceptible host strain in the model system.</title>
        <authorList>
            <person name="Chase E."/>
            <person name="Truchon A.R."/>
            <person name="Schepens W."/>
            <person name="Wilhelm S.W."/>
        </authorList>
    </citation>
    <scope>NUCLEOTIDE SEQUENCE [LARGE SCALE GENOMIC DNA]</scope>
    <source>
        <strain evidence="7 8">CCMP1851</strain>
    </source>
</reference>
<dbReference type="Proteomes" id="UP001363151">
    <property type="component" value="Unassembled WGS sequence"/>
</dbReference>
<keyword evidence="2 4" id="KW-0863">Zinc-finger</keyword>
<name>A0ABR1FY32_AURAN</name>
<keyword evidence="3" id="KW-0862">Zinc</keyword>
<dbReference type="Gene3D" id="6.10.140.2220">
    <property type="match status" value="1"/>
</dbReference>
<evidence type="ECO:0000313" key="7">
    <source>
        <dbReference type="EMBL" id="KAK7241093.1"/>
    </source>
</evidence>